<dbReference type="Proteomes" id="UP001481872">
    <property type="component" value="Unassembled WGS sequence"/>
</dbReference>
<dbReference type="PANTHER" id="PTHR42799:SF2">
    <property type="entry name" value="MITOCHONDRIAL PEPTIDE METHIONINE SULFOXIDE REDUCTASE"/>
    <property type="match status" value="1"/>
</dbReference>
<evidence type="ECO:0000259" key="5">
    <source>
        <dbReference type="Pfam" id="PF01625"/>
    </source>
</evidence>
<dbReference type="GO" id="GO:0008113">
    <property type="term" value="F:peptide-methionine (S)-S-oxide reductase activity"/>
    <property type="evidence" value="ECO:0007669"/>
    <property type="project" value="UniProtKB-EC"/>
</dbReference>
<dbReference type="NCBIfam" id="TIGR00401">
    <property type="entry name" value="msrA"/>
    <property type="match status" value="1"/>
</dbReference>
<comment type="catalytic activity">
    <reaction evidence="2 4">
        <text>L-methionyl-[protein] + [thioredoxin]-disulfide + H2O = L-methionyl-(S)-S-oxide-[protein] + [thioredoxin]-dithiol</text>
        <dbReference type="Rhea" id="RHEA:14217"/>
        <dbReference type="Rhea" id="RHEA-COMP:10698"/>
        <dbReference type="Rhea" id="RHEA-COMP:10700"/>
        <dbReference type="Rhea" id="RHEA-COMP:12313"/>
        <dbReference type="Rhea" id="RHEA-COMP:12315"/>
        <dbReference type="ChEBI" id="CHEBI:15377"/>
        <dbReference type="ChEBI" id="CHEBI:16044"/>
        <dbReference type="ChEBI" id="CHEBI:29950"/>
        <dbReference type="ChEBI" id="CHEBI:44120"/>
        <dbReference type="ChEBI" id="CHEBI:50058"/>
        <dbReference type="EC" id="1.8.4.11"/>
    </reaction>
</comment>
<gene>
    <name evidence="4 6" type="primary">msrA</name>
    <name evidence="6" type="ORF">AAA081_02610</name>
</gene>
<evidence type="ECO:0000313" key="6">
    <source>
        <dbReference type="EMBL" id="MEQ3353195.1"/>
    </source>
</evidence>
<dbReference type="PANTHER" id="PTHR42799">
    <property type="entry name" value="MITOCHONDRIAL PEPTIDE METHIONINE SULFOXIDE REDUCTASE"/>
    <property type="match status" value="1"/>
</dbReference>
<comment type="caution">
    <text evidence="6">The sequence shown here is derived from an EMBL/GenBank/DDBJ whole genome shotgun (WGS) entry which is preliminary data.</text>
</comment>
<keyword evidence="1 4" id="KW-0560">Oxidoreductase</keyword>
<feature type="domain" description="Peptide methionine sulphoxide reductase MsrA" evidence="5">
    <location>
        <begin position="3"/>
        <end position="155"/>
    </location>
</feature>
<dbReference type="RefSeq" id="WP_349053583.1">
    <property type="nucleotide sequence ID" value="NZ_JBBNPS010000004.1"/>
</dbReference>
<keyword evidence="7" id="KW-1185">Reference proteome</keyword>
<dbReference type="EMBL" id="JBBNPS010000004">
    <property type="protein sequence ID" value="MEQ3353195.1"/>
    <property type="molecule type" value="Genomic_DNA"/>
</dbReference>
<dbReference type="InterPro" id="IPR002569">
    <property type="entry name" value="Met_Sox_Rdtase_MsrA_dom"/>
</dbReference>
<evidence type="ECO:0000256" key="1">
    <source>
        <dbReference type="ARBA" id="ARBA00023002"/>
    </source>
</evidence>
<reference evidence="6 7" key="1">
    <citation type="submission" date="2024-04" db="EMBL/GenBank/DDBJ databases">
        <title>Human intestinal bacterial collection.</title>
        <authorList>
            <person name="Pauvert C."/>
            <person name="Hitch T.C.A."/>
            <person name="Clavel T."/>
        </authorList>
    </citation>
    <scope>NUCLEOTIDE SEQUENCE [LARGE SCALE GENOMIC DNA]</scope>
    <source>
        <strain evidence="6 7">CLA-SR-H026</strain>
    </source>
</reference>
<comment type="function">
    <text evidence="4">Has an important function as a repair enzyme for proteins that have been inactivated by oxidation. Catalyzes the reversible oxidation-reduction of methionine sulfoxide in proteins to methionine.</text>
</comment>
<comment type="catalytic activity">
    <reaction evidence="3 4">
        <text>[thioredoxin]-disulfide + L-methionine + H2O = L-methionine (S)-S-oxide + [thioredoxin]-dithiol</text>
        <dbReference type="Rhea" id="RHEA:19993"/>
        <dbReference type="Rhea" id="RHEA-COMP:10698"/>
        <dbReference type="Rhea" id="RHEA-COMP:10700"/>
        <dbReference type="ChEBI" id="CHEBI:15377"/>
        <dbReference type="ChEBI" id="CHEBI:29950"/>
        <dbReference type="ChEBI" id="CHEBI:50058"/>
        <dbReference type="ChEBI" id="CHEBI:57844"/>
        <dbReference type="ChEBI" id="CHEBI:58772"/>
        <dbReference type="EC" id="1.8.4.11"/>
    </reaction>
</comment>
<dbReference type="SUPFAM" id="SSF55068">
    <property type="entry name" value="Peptide methionine sulfoxide reductase"/>
    <property type="match status" value="1"/>
</dbReference>
<sequence length="164" mass="18960">MAEIILAGGCFWGVEEYFRRTDGITATVVGYVNSDIPNPTYEDLCYGKSKAAEGVIIEFDPEVISREQIVDLFYKIIDPYSYFRQGNDVGRQYRTGLYYRPGDEALKDFYEADKQKRQSQSTRKIWVEVAPLENFTEAEEYHQQYLVKNPGGYCHIPLPNKSEK</sequence>
<proteinExistence type="inferred from homology"/>
<organism evidence="6 7">
    <name type="scientific">Aedoeadaptatus acetigenes</name>
    <dbReference type="NCBI Taxonomy" id="2981723"/>
    <lineage>
        <taxon>Bacteria</taxon>
        <taxon>Bacillati</taxon>
        <taxon>Bacillota</taxon>
        <taxon>Tissierellia</taxon>
        <taxon>Tissierellales</taxon>
        <taxon>Peptoniphilaceae</taxon>
        <taxon>Aedoeadaptatus</taxon>
    </lineage>
</organism>
<feature type="active site" evidence="4">
    <location>
        <position position="10"/>
    </location>
</feature>
<accession>A0ABV1J4S4</accession>
<evidence type="ECO:0000256" key="3">
    <source>
        <dbReference type="ARBA" id="ARBA00048782"/>
    </source>
</evidence>
<evidence type="ECO:0000256" key="2">
    <source>
        <dbReference type="ARBA" id="ARBA00047806"/>
    </source>
</evidence>
<dbReference type="InterPro" id="IPR050162">
    <property type="entry name" value="MsrA_MetSO_reductase"/>
</dbReference>
<dbReference type="EC" id="1.8.4.11" evidence="4"/>
<protein>
    <recommendedName>
        <fullName evidence="4">Peptide methionine sulfoxide reductase MsrA</fullName>
        <shortName evidence="4">Protein-methionine-S-oxide reductase</shortName>
        <ecNumber evidence="4">1.8.4.11</ecNumber>
    </recommendedName>
    <alternativeName>
        <fullName evidence="4">Peptide-methionine (S)-S-oxide reductase</fullName>
        <shortName evidence="4">Peptide Met(O) reductase</shortName>
    </alternativeName>
</protein>
<dbReference type="HAMAP" id="MF_01401">
    <property type="entry name" value="MsrA"/>
    <property type="match status" value="1"/>
</dbReference>
<dbReference type="InterPro" id="IPR036509">
    <property type="entry name" value="Met_Sox_Rdtase_MsrA_sf"/>
</dbReference>
<comment type="similarity">
    <text evidence="4">Belongs to the MsrA Met sulfoxide reductase family.</text>
</comment>
<name>A0ABV1J4S4_9FIRM</name>
<dbReference type="Gene3D" id="3.30.1060.10">
    <property type="entry name" value="Peptide methionine sulphoxide reductase MsrA"/>
    <property type="match status" value="1"/>
</dbReference>
<evidence type="ECO:0000256" key="4">
    <source>
        <dbReference type="HAMAP-Rule" id="MF_01401"/>
    </source>
</evidence>
<evidence type="ECO:0000313" key="7">
    <source>
        <dbReference type="Proteomes" id="UP001481872"/>
    </source>
</evidence>
<dbReference type="Pfam" id="PF01625">
    <property type="entry name" value="PMSR"/>
    <property type="match status" value="1"/>
</dbReference>